<protein>
    <submittedName>
        <fullName evidence="1 2">Uncharacterized protein</fullName>
    </submittedName>
</protein>
<name>A0A2K1JS44_PHYPA</name>
<reference evidence="2" key="3">
    <citation type="submission" date="2020-12" db="UniProtKB">
        <authorList>
            <consortium name="EnsemblPlants"/>
        </authorList>
    </citation>
    <scope>IDENTIFICATION</scope>
</reference>
<dbReference type="EnsemblPlants" id="Pp3c12_25080V3.1">
    <property type="protein sequence ID" value="Pp3c12_25080V3.1"/>
    <property type="gene ID" value="Pp3c12_25080"/>
</dbReference>
<evidence type="ECO:0000313" key="1">
    <source>
        <dbReference type="EMBL" id="PNR44351.1"/>
    </source>
</evidence>
<accession>A0A2K1JS44</accession>
<sequence>MLLNRVFWIVTMEGESARISEDSSALRILNEVEAAAFKGLVRPHS</sequence>
<proteinExistence type="predicted"/>
<evidence type="ECO:0000313" key="3">
    <source>
        <dbReference type="Proteomes" id="UP000006727"/>
    </source>
</evidence>
<dbReference type="EMBL" id="ABEU02000012">
    <property type="protein sequence ID" value="PNR44351.1"/>
    <property type="molecule type" value="Genomic_DNA"/>
</dbReference>
<gene>
    <name evidence="1" type="ORF">PHYPA_016735</name>
</gene>
<dbReference type="AlphaFoldDB" id="A0A2K1JS44"/>
<evidence type="ECO:0000313" key="2">
    <source>
        <dbReference type="EnsemblPlants" id="Pp3c12_25080V3.1"/>
    </source>
</evidence>
<reference evidence="1 3" key="2">
    <citation type="journal article" date="2018" name="Plant J.">
        <title>The Physcomitrella patens chromosome-scale assembly reveals moss genome structure and evolution.</title>
        <authorList>
            <person name="Lang D."/>
            <person name="Ullrich K.K."/>
            <person name="Murat F."/>
            <person name="Fuchs J."/>
            <person name="Jenkins J."/>
            <person name="Haas F.B."/>
            <person name="Piednoel M."/>
            <person name="Gundlach H."/>
            <person name="Van Bel M."/>
            <person name="Meyberg R."/>
            <person name="Vives C."/>
            <person name="Morata J."/>
            <person name="Symeonidi A."/>
            <person name="Hiss M."/>
            <person name="Muchero W."/>
            <person name="Kamisugi Y."/>
            <person name="Saleh O."/>
            <person name="Blanc G."/>
            <person name="Decker E.L."/>
            <person name="van Gessel N."/>
            <person name="Grimwood J."/>
            <person name="Hayes R.D."/>
            <person name="Graham S.W."/>
            <person name="Gunter L.E."/>
            <person name="McDaniel S.F."/>
            <person name="Hoernstein S.N.W."/>
            <person name="Larsson A."/>
            <person name="Li F.W."/>
            <person name="Perroud P.F."/>
            <person name="Phillips J."/>
            <person name="Ranjan P."/>
            <person name="Rokshar D.S."/>
            <person name="Rothfels C.J."/>
            <person name="Schneider L."/>
            <person name="Shu S."/>
            <person name="Stevenson D.W."/>
            <person name="Thummler F."/>
            <person name="Tillich M."/>
            <person name="Villarreal Aguilar J.C."/>
            <person name="Widiez T."/>
            <person name="Wong G.K."/>
            <person name="Wymore A."/>
            <person name="Zhang Y."/>
            <person name="Zimmer A.D."/>
            <person name="Quatrano R.S."/>
            <person name="Mayer K.F.X."/>
            <person name="Goodstein D."/>
            <person name="Casacuberta J.M."/>
            <person name="Vandepoele K."/>
            <person name="Reski R."/>
            <person name="Cuming A.C."/>
            <person name="Tuskan G.A."/>
            <person name="Maumus F."/>
            <person name="Salse J."/>
            <person name="Schmutz J."/>
            <person name="Rensing S.A."/>
        </authorList>
    </citation>
    <scope>NUCLEOTIDE SEQUENCE [LARGE SCALE GENOMIC DNA]</scope>
    <source>
        <strain evidence="2 3">cv. Gransden 2004</strain>
    </source>
</reference>
<dbReference type="InParanoid" id="A0A2K1JS44"/>
<reference evidence="1 3" key="1">
    <citation type="journal article" date="2008" name="Science">
        <title>The Physcomitrella genome reveals evolutionary insights into the conquest of land by plants.</title>
        <authorList>
            <person name="Rensing S."/>
            <person name="Lang D."/>
            <person name="Zimmer A."/>
            <person name="Terry A."/>
            <person name="Salamov A."/>
            <person name="Shapiro H."/>
            <person name="Nishiyama T."/>
            <person name="Perroud P.-F."/>
            <person name="Lindquist E."/>
            <person name="Kamisugi Y."/>
            <person name="Tanahashi T."/>
            <person name="Sakakibara K."/>
            <person name="Fujita T."/>
            <person name="Oishi K."/>
            <person name="Shin-I T."/>
            <person name="Kuroki Y."/>
            <person name="Toyoda A."/>
            <person name="Suzuki Y."/>
            <person name="Hashimoto A."/>
            <person name="Yamaguchi K."/>
            <person name="Sugano A."/>
            <person name="Kohara Y."/>
            <person name="Fujiyama A."/>
            <person name="Anterola A."/>
            <person name="Aoki S."/>
            <person name="Ashton N."/>
            <person name="Barbazuk W.B."/>
            <person name="Barker E."/>
            <person name="Bennetzen J."/>
            <person name="Bezanilla M."/>
            <person name="Blankenship R."/>
            <person name="Cho S.H."/>
            <person name="Dutcher S."/>
            <person name="Estelle M."/>
            <person name="Fawcett J.A."/>
            <person name="Gundlach H."/>
            <person name="Hanada K."/>
            <person name="Heyl A."/>
            <person name="Hicks K.A."/>
            <person name="Hugh J."/>
            <person name="Lohr M."/>
            <person name="Mayer K."/>
            <person name="Melkozernov A."/>
            <person name="Murata T."/>
            <person name="Nelson D."/>
            <person name="Pils B."/>
            <person name="Prigge M."/>
            <person name="Reiss B."/>
            <person name="Renner T."/>
            <person name="Rombauts S."/>
            <person name="Rushton P."/>
            <person name="Sanderfoot A."/>
            <person name="Schween G."/>
            <person name="Shiu S.-H."/>
            <person name="Stueber K."/>
            <person name="Theodoulou F.L."/>
            <person name="Tu H."/>
            <person name="Van de Peer Y."/>
            <person name="Verrier P.J."/>
            <person name="Waters E."/>
            <person name="Wood A."/>
            <person name="Yang L."/>
            <person name="Cove D."/>
            <person name="Cuming A."/>
            <person name="Hasebe M."/>
            <person name="Lucas S."/>
            <person name="Mishler D.B."/>
            <person name="Reski R."/>
            <person name="Grigoriev I."/>
            <person name="Quatrano R.S."/>
            <person name="Boore J.L."/>
        </authorList>
    </citation>
    <scope>NUCLEOTIDE SEQUENCE [LARGE SCALE GENOMIC DNA]</scope>
    <source>
        <strain evidence="2 3">cv. Gransden 2004</strain>
    </source>
</reference>
<dbReference type="Proteomes" id="UP000006727">
    <property type="component" value="Chromosome 12"/>
</dbReference>
<dbReference type="Gramene" id="Pp3c12_25080V3.1">
    <property type="protein sequence ID" value="Pp3c12_25080V3.1"/>
    <property type="gene ID" value="Pp3c12_25080"/>
</dbReference>
<keyword evidence="3" id="KW-1185">Reference proteome</keyword>
<organism evidence="1">
    <name type="scientific">Physcomitrium patens</name>
    <name type="common">Spreading-leaved earth moss</name>
    <name type="synonym">Physcomitrella patens</name>
    <dbReference type="NCBI Taxonomy" id="3218"/>
    <lineage>
        <taxon>Eukaryota</taxon>
        <taxon>Viridiplantae</taxon>
        <taxon>Streptophyta</taxon>
        <taxon>Embryophyta</taxon>
        <taxon>Bryophyta</taxon>
        <taxon>Bryophytina</taxon>
        <taxon>Bryopsida</taxon>
        <taxon>Funariidae</taxon>
        <taxon>Funariales</taxon>
        <taxon>Funariaceae</taxon>
        <taxon>Physcomitrium</taxon>
    </lineage>
</organism>